<geneLocation type="plasmid" evidence="1 2">
    <name>Cy782202</name>
</geneLocation>
<dbReference type="Proteomes" id="UP000008206">
    <property type="component" value="Plasmid Cy782202"/>
</dbReference>
<dbReference type="HOGENOM" id="CLU_1608134_0_0_3"/>
<keyword evidence="1" id="KW-0614">Plasmid</keyword>
<proteinExistence type="predicted"/>
<protein>
    <submittedName>
        <fullName evidence="1">Uncharacterized protein</fullName>
    </submittedName>
</protein>
<dbReference type="OrthoDB" id="116741at2"/>
<name>E0UMX1_GLOV7</name>
<reference evidence="2" key="1">
    <citation type="journal article" date="2011" name="MBio">
        <title>Novel metabolic attributes of the genus Cyanothece, comprising a group of unicellular nitrogen-fixing Cyanobacteria.</title>
        <authorList>
            <person name="Bandyopadhyay A."/>
            <person name="Elvitigala T."/>
            <person name="Welsh E."/>
            <person name="Stockel J."/>
            <person name="Liberton M."/>
            <person name="Min H."/>
            <person name="Sherman L.A."/>
            <person name="Pakrasi H.B."/>
        </authorList>
    </citation>
    <scope>NUCLEOTIDE SEQUENCE [LARGE SCALE GENOMIC DNA]</scope>
    <source>
        <strain evidence="2">PCC 7822</strain>
        <plasmid evidence="2">Cy782202</plasmid>
    </source>
</reference>
<evidence type="ECO:0000313" key="2">
    <source>
        <dbReference type="Proteomes" id="UP000008206"/>
    </source>
</evidence>
<gene>
    <name evidence="1" type="ordered locus">Cyan7822_6532</name>
</gene>
<keyword evidence="2" id="KW-1185">Reference proteome</keyword>
<evidence type="ECO:0000313" key="1">
    <source>
        <dbReference type="EMBL" id="ADN18301.1"/>
    </source>
</evidence>
<dbReference type="KEGG" id="cyj:Cyan7822_6532"/>
<accession>E0UMX1</accession>
<sequence>MSNKPRQRPLSFIAPIKGGMDEDSVQKNYKELSALIADVSPAGLNDVGTVHFGNFLFLEPATGSDGTQYYKKFALFTFYDGSFERYVKDFAAKVGDTFNALLQHLDDVPKDLRDVKKQPEKFSKYVQAHDQPVAKWYTAYPDKIVKEITNPVQGVVADFEEAVL</sequence>
<dbReference type="RefSeq" id="WP_013335043.1">
    <property type="nucleotide sequence ID" value="NC_014534.1"/>
</dbReference>
<organism evidence="1 2">
    <name type="scientific">Gloeothece verrucosa (strain PCC 7822)</name>
    <name type="common">Cyanothece sp. (strain PCC 7822)</name>
    <dbReference type="NCBI Taxonomy" id="497965"/>
    <lineage>
        <taxon>Bacteria</taxon>
        <taxon>Bacillati</taxon>
        <taxon>Cyanobacteriota</taxon>
        <taxon>Cyanophyceae</taxon>
        <taxon>Oscillatoriophycideae</taxon>
        <taxon>Chroococcales</taxon>
        <taxon>Aphanothecaceae</taxon>
        <taxon>Gloeothece</taxon>
        <taxon>Gloeothece verrucosa</taxon>
    </lineage>
</organism>
<dbReference type="AlphaFoldDB" id="E0UMX1"/>
<dbReference type="EMBL" id="CP002200">
    <property type="protein sequence ID" value="ADN18301.1"/>
    <property type="molecule type" value="Genomic_DNA"/>
</dbReference>